<feature type="transmembrane region" description="Helical" evidence="3">
    <location>
        <begin position="103"/>
        <end position="128"/>
    </location>
</feature>
<protein>
    <submittedName>
        <fullName evidence="4">Uncharacterized protein</fullName>
    </submittedName>
</protein>
<keyword evidence="3" id="KW-1133">Transmembrane helix</keyword>
<evidence type="ECO:0000256" key="2">
    <source>
        <dbReference type="SAM" id="MobiDB-lite"/>
    </source>
</evidence>
<organism evidence="4 5">
    <name type="scientific">Candidatus Coproplasma stercoripullorum</name>
    <dbReference type="NCBI Taxonomy" id="2840751"/>
    <lineage>
        <taxon>Bacteria</taxon>
        <taxon>Bacillati</taxon>
        <taxon>Bacillota</taxon>
        <taxon>Clostridia</taxon>
        <taxon>Eubacteriales</taxon>
        <taxon>Candidatus Coproplasma</taxon>
    </lineage>
</organism>
<reference evidence="4" key="2">
    <citation type="journal article" date="2021" name="PeerJ">
        <title>Extensive microbial diversity within the chicken gut microbiome revealed by metagenomics and culture.</title>
        <authorList>
            <person name="Gilroy R."/>
            <person name="Ravi A."/>
            <person name="Getino M."/>
            <person name="Pursley I."/>
            <person name="Horton D.L."/>
            <person name="Alikhan N.F."/>
            <person name="Baker D."/>
            <person name="Gharbi K."/>
            <person name="Hall N."/>
            <person name="Watson M."/>
            <person name="Adriaenssens E.M."/>
            <person name="Foster-Nyarko E."/>
            <person name="Jarju S."/>
            <person name="Secka A."/>
            <person name="Antonio M."/>
            <person name="Oren A."/>
            <person name="Chaudhuri R.R."/>
            <person name="La Ragione R."/>
            <person name="Hildebrand F."/>
            <person name="Pallen M.J."/>
        </authorList>
    </citation>
    <scope>NUCLEOTIDE SEQUENCE</scope>
    <source>
        <strain evidence="4">ChiW25-3613</strain>
    </source>
</reference>
<gene>
    <name evidence="4" type="ORF">IAB90_03345</name>
</gene>
<feature type="transmembrane region" description="Helical" evidence="3">
    <location>
        <begin position="256"/>
        <end position="277"/>
    </location>
</feature>
<feature type="transmembrane region" description="Helical" evidence="3">
    <location>
        <begin position="190"/>
        <end position="215"/>
    </location>
</feature>
<sequence length="417" mass="46490">MADSRVKALEGNEISDYARTVLPKGRWSETWNVFKSNFSKIIINNLFTLLFFIPLIVIVYIRGLYVSSLSNYYPFSSNIGPVGLPAMPNVSGLAESLNMTADMMFYSLAIVAGLIAAIGVAGACYSMKKLVNTQGEFTIRGYFRGVRKCYLNVAFPVALFMIVFFGTVMVSDWKDLTIATGGSSAWPVAATVLMIILCVLVGIICMWFIAVGVSYKVGPWQTIKNSFVLLVGSVVQTLFILALAFIPVWLLIPGGLWQVIALLLLLVFGFSYIFLVWMSFTQWVFDMYITPSLEAQKERERAKKTEKQLAEEKEEEEKRIAREILAAGKSELVGRPIMPIDGEPVPALKKSFSRADVAGVAEGRKALEGRIAAYEEAHKNDARYVEYNKLFAEREKALTDDGKKKKKKKISADNLLR</sequence>
<proteinExistence type="predicted"/>
<dbReference type="Proteomes" id="UP000824179">
    <property type="component" value="Unassembled WGS sequence"/>
</dbReference>
<feature type="transmembrane region" description="Helical" evidence="3">
    <location>
        <begin position="149"/>
        <end position="170"/>
    </location>
</feature>
<evidence type="ECO:0000256" key="3">
    <source>
        <dbReference type="SAM" id="Phobius"/>
    </source>
</evidence>
<feature type="region of interest" description="Disordered" evidence="2">
    <location>
        <begin position="398"/>
        <end position="417"/>
    </location>
</feature>
<name>A0A9D1AGC2_9FIRM</name>
<feature type="coiled-coil region" evidence="1">
    <location>
        <begin position="292"/>
        <end position="326"/>
    </location>
</feature>
<reference evidence="4" key="1">
    <citation type="submission" date="2020-10" db="EMBL/GenBank/DDBJ databases">
        <authorList>
            <person name="Gilroy R."/>
        </authorList>
    </citation>
    <scope>NUCLEOTIDE SEQUENCE</scope>
    <source>
        <strain evidence="4">ChiW25-3613</strain>
    </source>
</reference>
<dbReference type="AlphaFoldDB" id="A0A9D1AGC2"/>
<comment type="caution">
    <text evidence="4">The sequence shown here is derived from an EMBL/GenBank/DDBJ whole genome shotgun (WGS) entry which is preliminary data.</text>
</comment>
<accession>A0A9D1AGC2</accession>
<keyword evidence="1" id="KW-0175">Coiled coil</keyword>
<feature type="transmembrane region" description="Helical" evidence="3">
    <location>
        <begin position="41"/>
        <end position="61"/>
    </location>
</feature>
<keyword evidence="3" id="KW-0472">Membrane</keyword>
<evidence type="ECO:0000256" key="1">
    <source>
        <dbReference type="SAM" id="Coils"/>
    </source>
</evidence>
<dbReference type="EMBL" id="DVHB01000061">
    <property type="protein sequence ID" value="HIR39398.1"/>
    <property type="molecule type" value="Genomic_DNA"/>
</dbReference>
<feature type="transmembrane region" description="Helical" evidence="3">
    <location>
        <begin position="227"/>
        <end position="250"/>
    </location>
</feature>
<evidence type="ECO:0000313" key="5">
    <source>
        <dbReference type="Proteomes" id="UP000824179"/>
    </source>
</evidence>
<keyword evidence="3" id="KW-0812">Transmembrane</keyword>
<evidence type="ECO:0000313" key="4">
    <source>
        <dbReference type="EMBL" id="HIR39398.1"/>
    </source>
</evidence>